<feature type="transmembrane region" description="Helical" evidence="6">
    <location>
        <begin position="47"/>
        <end position="71"/>
    </location>
</feature>
<keyword evidence="5 6" id="KW-0472">Membrane</keyword>
<dbReference type="PANTHER" id="PTHR36115:SF4">
    <property type="entry name" value="MEMBRANE PROTEIN"/>
    <property type="match status" value="1"/>
</dbReference>
<evidence type="ECO:0000256" key="5">
    <source>
        <dbReference type="ARBA" id="ARBA00023136"/>
    </source>
</evidence>
<dbReference type="EMBL" id="JABAIA010000002">
    <property type="protein sequence ID" value="NLR65835.1"/>
    <property type="molecule type" value="Genomic_DNA"/>
</dbReference>
<evidence type="ECO:0000256" key="4">
    <source>
        <dbReference type="ARBA" id="ARBA00022989"/>
    </source>
</evidence>
<comment type="subcellular location">
    <subcellularLocation>
        <location evidence="1">Cell membrane</location>
        <topology evidence="1">Multi-pass membrane protein</topology>
    </subcellularLocation>
</comment>
<name>A0A847RXN6_9BACT</name>
<dbReference type="AlphaFoldDB" id="A0A847RXN6"/>
<gene>
    <name evidence="8" type="ORF">HGH92_16095</name>
</gene>
<dbReference type="Pfam" id="PF06271">
    <property type="entry name" value="RDD"/>
    <property type="match status" value="1"/>
</dbReference>
<evidence type="ECO:0000256" key="3">
    <source>
        <dbReference type="ARBA" id="ARBA00022692"/>
    </source>
</evidence>
<accession>A0A847RXN6</accession>
<evidence type="ECO:0000256" key="6">
    <source>
        <dbReference type="SAM" id="Phobius"/>
    </source>
</evidence>
<keyword evidence="3 6" id="KW-0812">Transmembrane</keyword>
<dbReference type="InterPro" id="IPR051791">
    <property type="entry name" value="Pra-immunoreactive"/>
</dbReference>
<comment type="caution">
    <text evidence="8">The sequence shown here is derived from an EMBL/GenBank/DDBJ whole genome shotgun (WGS) entry which is preliminary data.</text>
</comment>
<evidence type="ECO:0000313" key="8">
    <source>
        <dbReference type="EMBL" id="NLR65835.1"/>
    </source>
</evidence>
<dbReference type="Proteomes" id="UP000570474">
    <property type="component" value="Unassembled WGS sequence"/>
</dbReference>
<keyword evidence="2" id="KW-1003">Cell membrane</keyword>
<protein>
    <submittedName>
        <fullName evidence="8">RDD family protein</fullName>
    </submittedName>
</protein>
<organism evidence="8 9">
    <name type="scientific">Chitinophaga varians</name>
    <dbReference type="NCBI Taxonomy" id="2202339"/>
    <lineage>
        <taxon>Bacteria</taxon>
        <taxon>Pseudomonadati</taxon>
        <taxon>Bacteroidota</taxon>
        <taxon>Chitinophagia</taxon>
        <taxon>Chitinophagales</taxon>
        <taxon>Chitinophagaceae</taxon>
        <taxon>Chitinophaga</taxon>
    </lineage>
</organism>
<reference evidence="8 9" key="1">
    <citation type="submission" date="2020-04" db="EMBL/GenBank/DDBJ databases">
        <authorList>
            <person name="Yin C."/>
        </authorList>
    </citation>
    <scope>NUCLEOTIDE SEQUENCE [LARGE SCALE GENOMIC DNA]</scope>
    <source>
        <strain evidence="8 9">Ae27</strain>
    </source>
</reference>
<evidence type="ECO:0000313" key="9">
    <source>
        <dbReference type="Proteomes" id="UP000570474"/>
    </source>
</evidence>
<dbReference type="GO" id="GO:0005886">
    <property type="term" value="C:plasma membrane"/>
    <property type="evidence" value="ECO:0007669"/>
    <property type="project" value="UniProtKB-SubCell"/>
</dbReference>
<dbReference type="RefSeq" id="WP_168871804.1">
    <property type="nucleotide sequence ID" value="NZ_JABAIA010000002.1"/>
</dbReference>
<dbReference type="InterPro" id="IPR010432">
    <property type="entry name" value="RDD"/>
</dbReference>
<evidence type="ECO:0000259" key="7">
    <source>
        <dbReference type="Pfam" id="PF06271"/>
    </source>
</evidence>
<feature type="domain" description="RDD" evidence="7">
    <location>
        <begin position="25"/>
        <end position="123"/>
    </location>
</feature>
<keyword evidence="4 6" id="KW-1133">Transmembrane helix</keyword>
<evidence type="ECO:0000256" key="2">
    <source>
        <dbReference type="ARBA" id="ARBA00022475"/>
    </source>
</evidence>
<sequence length="141" mass="15352">MDSFNQTKNTDLLSDLQEQASFEHASKGQRFANLLIDGIIVGVAQNIIAAVLGIGIYESILLSLVINLAYYTGMEGFAGGRTVGKMVTGTHVVSTNGQPLTTGRIMLRTVCRWVPFEPFSMLFGDAPWHDTWTDTAVVKGK</sequence>
<evidence type="ECO:0000256" key="1">
    <source>
        <dbReference type="ARBA" id="ARBA00004651"/>
    </source>
</evidence>
<keyword evidence="9" id="KW-1185">Reference proteome</keyword>
<proteinExistence type="predicted"/>
<dbReference type="PANTHER" id="PTHR36115">
    <property type="entry name" value="PROLINE-RICH ANTIGEN HOMOLOG-RELATED"/>
    <property type="match status" value="1"/>
</dbReference>